<evidence type="ECO:0000256" key="1">
    <source>
        <dbReference type="ARBA" id="ARBA00005525"/>
    </source>
</evidence>
<organism evidence="4">
    <name type="scientific">gut metagenome</name>
    <dbReference type="NCBI Taxonomy" id="749906"/>
    <lineage>
        <taxon>unclassified sequences</taxon>
        <taxon>metagenomes</taxon>
        <taxon>organismal metagenomes</taxon>
    </lineage>
</organism>
<proteinExistence type="inferred from homology"/>
<comment type="similarity">
    <text evidence="1">Belongs to the pyrroline-5-carboxylate reductase family.</text>
</comment>
<sequence>MEYTFGFIGVGSMGGALARAACRWKPDRVVITNRTLERAAALAEELDCGLAMSNEAVAENARYVFLGVKPHQMAGLLRRLAPVLEKRIEPVVLVSMAAGISTEDIVHMLGFELPVIRIMPNTPVAVGQGLIPY</sequence>
<feature type="non-terminal residue" evidence="4">
    <location>
        <position position="133"/>
    </location>
</feature>
<dbReference type="Gene3D" id="3.40.50.720">
    <property type="entry name" value="NAD(P)-binding Rossmann-like Domain"/>
    <property type="match status" value="1"/>
</dbReference>
<dbReference type="GO" id="GO:0055129">
    <property type="term" value="P:L-proline biosynthetic process"/>
    <property type="evidence" value="ECO:0007669"/>
    <property type="project" value="TreeGrafter"/>
</dbReference>
<gene>
    <name evidence="4" type="ORF">EVA_08824</name>
</gene>
<evidence type="ECO:0000313" key="4">
    <source>
        <dbReference type="EMBL" id="EJX03070.1"/>
    </source>
</evidence>
<evidence type="ECO:0000256" key="2">
    <source>
        <dbReference type="ARBA" id="ARBA00023002"/>
    </source>
</evidence>
<dbReference type="GO" id="GO:0004735">
    <property type="term" value="F:pyrroline-5-carboxylate reductase activity"/>
    <property type="evidence" value="ECO:0007669"/>
    <property type="project" value="TreeGrafter"/>
</dbReference>
<feature type="domain" description="Pyrroline-5-carboxylate reductase catalytic N-terminal" evidence="3">
    <location>
        <begin position="5"/>
        <end position="99"/>
    </location>
</feature>
<dbReference type="Pfam" id="PF03807">
    <property type="entry name" value="F420_oxidored"/>
    <property type="match status" value="1"/>
</dbReference>
<dbReference type="InterPro" id="IPR036291">
    <property type="entry name" value="NAD(P)-bd_dom_sf"/>
</dbReference>
<keyword evidence="2" id="KW-0560">Oxidoreductase</keyword>
<evidence type="ECO:0000259" key="3">
    <source>
        <dbReference type="Pfam" id="PF03807"/>
    </source>
</evidence>
<protein>
    <submittedName>
        <fullName evidence="4">Pyrroline-5-carboxylate reductase</fullName>
    </submittedName>
</protein>
<dbReference type="PANTHER" id="PTHR11645:SF0">
    <property type="entry name" value="PYRROLINE-5-CARBOXYLATE REDUCTASE 3"/>
    <property type="match status" value="1"/>
</dbReference>
<accession>J9GSA3</accession>
<dbReference type="EMBL" id="AMCI01002314">
    <property type="protein sequence ID" value="EJX03070.1"/>
    <property type="molecule type" value="Genomic_DNA"/>
</dbReference>
<dbReference type="SUPFAM" id="SSF51735">
    <property type="entry name" value="NAD(P)-binding Rossmann-fold domains"/>
    <property type="match status" value="1"/>
</dbReference>
<reference evidence="4" key="1">
    <citation type="journal article" date="2012" name="PLoS ONE">
        <title>Gene sets for utilization of primary and secondary nutrition supplies in the distal gut of endangered iberian lynx.</title>
        <authorList>
            <person name="Alcaide M."/>
            <person name="Messina E."/>
            <person name="Richter M."/>
            <person name="Bargiela R."/>
            <person name="Peplies J."/>
            <person name="Huws S.A."/>
            <person name="Newbold C.J."/>
            <person name="Golyshin P.N."/>
            <person name="Simon M.A."/>
            <person name="Lopez G."/>
            <person name="Yakimov M.M."/>
            <person name="Ferrer M."/>
        </authorList>
    </citation>
    <scope>NUCLEOTIDE SEQUENCE</scope>
</reference>
<name>J9GSA3_9ZZZZ</name>
<dbReference type="InterPro" id="IPR028939">
    <property type="entry name" value="P5C_Rdtase_cat_N"/>
</dbReference>
<dbReference type="PANTHER" id="PTHR11645">
    <property type="entry name" value="PYRROLINE-5-CARBOXYLATE REDUCTASE"/>
    <property type="match status" value="1"/>
</dbReference>
<comment type="caution">
    <text evidence="4">The sequence shown here is derived from an EMBL/GenBank/DDBJ whole genome shotgun (WGS) entry which is preliminary data.</text>
</comment>
<dbReference type="AlphaFoldDB" id="J9GSA3"/>